<evidence type="ECO:0000256" key="4">
    <source>
        <dbReference type="ARBA" id="ARBA00022723"/>
    </source>
</evidence>
<keyword evidence="8" id="KW-0539">Nucleus</keyword>
<reference evidence="11 12" key="1">
    <citation type="journal article" date="2018" name="Sci. Rep.">
        <title>Raphidocelis subcapitata (=Pseudokirchneriella subcapitata) provides an insight into genome evolution and environmental adaptations in the Sphaeropleales.</title>
        <authorList>
            <person name="Suzuki S."/>
            <person name="Yamaguchi H."/>
            <person name="Nakajima N."/>
            <person name="Kawachi M."/>
        </authorList>
    </citation>
    <scope>NUCLEOTIDE SEQUENCE [LARGE SCALE GENOMIC DNA]</scope>
    <source>
        <strain evidence="11 12">NIES-35</strain>
    </source>
</reference>
<dbReference type="FunCoup" id="A0A2V0P7S7">
    <property type="interactions" value="2284"/>
</dbReference>
<dbReference type="PROSITE" id="PS50171">
    <property type="entry name" value="ZF_MATRIN"/>
    <property type="match status" value="1"/>
</dbReference>
<dbReference type="EMBL" id="BDRX01000068">
    <property type="protein sequence ID" value="GBF95619.1"/>
    <property type="molecule type" value="Genomic_DNA"/>
</dbReference>
<sequence>MANTFIEQIRGLHEDAERLERLIVKDYRQEGVKGHRERLSQNHRVRARLDKIQEVSRKLLRAYRDGEDECEARREEVAGLGGSDQTRVFATFYERLKEVRDYHRRFPVHDVTGPEDDSDALKEEPQVPFTGEEGLGRQYLTSLLDYLVTFYERTQPLAQLPRQLAKLEEELRAAFDAGTAPGWEDRGVGQAGATAEELGVDLDAFDSVDEVEIMGADRLKEALTALGLKCGGTTRQRAERLYAAKGRRLDELDPKLFSKGSALAAARDEAALAKRREAAWGACALEGKVARLGELLANVVSDTRGRIEKKQAQTYEEMLAELEEAEAEAGAGADEDEEEDEYIYNPLKLPLGWDGKPIPYWLYKLHGLNQEFKCEVCGNYSYWGRRAFERHFKEWRHVNGMRALGIPNTKDFYEGGGFNPETDEELEDAEGNVFNKKTYEDLRRQGLI</sequence>
<evidence type="ECO:0000256" key="5">
    <source>
        <dbReference type="ARBA" id="ARBA00022771"/>
    </source>
</evidence>
<keyword evidence="4" id="KW-0479">Metal-binding</keyword>
<dbReference type="Pfam" id="PF12108">
    <property type="entry name" value="SF3a60_bindingd"/>
    <property type="match status" value="1"/>
</dbReference>
<keyword evidence="3" id="KW-0507">mRNA processing</keyword>
<dbReference type="GO" id="GO:0005681">
    <property type="term" value="C:spliceosomal complex"/>
    <property type="evidence" value="ECO:0007669"/>
    <property type="project" value="InterPro"/>
</dbReference>
<keyword evidence="12" id="KW-1185">Reference proteome</keyword>
<dbReference type="InterPro" id="IPR000690">
    <property type="entry name" value="Matrin/U1-C_Znf_C2H2"/>
</dbReference>
<proteinExistence type="predicted"/>
<feature type="domain" description="Matrin-type" evidence="10">
    <location>
        <begin position="372"/>
        <end position="403"/>
    </location>
</feature>
<keyword evidence="7" id="KW-0508">mRNA splicing</keyword>
<dbReference type="STRING" id="307507.A0A2V0P7S7"/>
<dbReference type="InterPro" id="IPR024598">
    <property type="entry name" value="SF3a60/Prp9_C"/>
</dbReference>
<dbReference type="InterPro" id="IPR025086">
    <property type="entry name" value="SDE2/SF3A3_SAP"/>
</dbReference>
<feature type="coiled-coil region" evidence="9">
    <location>
        <begin position="305"/>
        <end position="335"/>
    </location>
</feature>
<dbReference type="Pfam" id="PF13297">
    <property type="entry name" value="SDE2_2C"/>
    <property type="match status" value="1"/>
</dbReference>
<evidence type="ECO:0000256" key="3">
    <source>
        <dbReference type="ARBA" id="ARBA00022664"/>
    </source>
</evidence>
<evidence type="ECO:0000259" key="10">
    <source>
        <dbReference type="PROSITE" id="PS50171"/>
    </source>
</evidence>
<keyword evidence="6" id="KW-0862">Zinc</keyword>
<protein>
    <submittedName>
        <fullName evidence="11">Splicing factor 3A subunit 3</fullName>
    </submittedName>
</protein>
<evidence type="ECO:0000256" key="6">
    <source>
        <dbReference type="ARBA" id="ARBA00022833"/>
    </source>
</evidence>
<dbReference type="Proteomes" id="UP000247498">
    <property type="component" value="Unassembled WGS sequence"/>
</dbReference>
<keyword evidence="2" id="KW-0597">Phosphoprotein</keyword>
<dbReference type="PANTHER" id="PTHR12786:SF2">
    <property type="entry name" value="SPLICING FACTOR 3A SUBUNIT 3"/>
    <property type="match status" value="1"/>
</dbReference>
<comment type="caution">
    <text evidence="11">The sequence shown here is derived from an EMBL/GenBank/DDBJ whole genome shotgun (WGS) entry which is preliminary data.</text>
</comment>
<dbReference type="InterPro" id="IPR021966">
    <property type="entry name" value="SF3a60_bindingd"/>
</dbReference>
<dbReference type="InterPro" id="IPR051421">
    <property type="entry name" value="RNA_Proc_DNA_Dmg_Regulator"/>
</dbReference>
<evidence type="ECO:0000256" key="1">
    <source>
        <dbReference type="ARBA" id="ARBA00004123"/>
    </source>
</evidence>
<evidence type="ECO:0000313" key="11">
    <source>
        <dbReference type="EMBL" id="GBF95619.1"/>
    </source>
</evidence>
<evidence type="ECO:0000256" key="2">
    <source>
        <dbReference type="ARBA" id="ARBA00022553"/>
    </source>
</evidence>
<dbReference type="PANTHER" id="PTHR12786">
    <property type="entry name" value="SPLICING FACTOR SF3A-RELATED"/>
    <property type="match status" value="1"/>
</dbReference>
<organism evidence="11 12">
    <name type="scientific">Raphidocelis subcapitata</name>
    <dbReference type="NCBI Taxonomy" id="307507"/>
    <lineage>
        <taxon>Eukaryota</taxon>
        <taxon>Viridiplantae</taxon>
        <taxon>Chlorophyta</taxon>
        <taxon>core chlorophytes</taxon>
        <taxon>Chlorophyceae</taxon>
        <taxon>CS clade</taxon>
        <taxon>Sphaeropleales</taxon>
        <taxon>Selenastraceae</taxon>
        <taxon>Raphidocelis</taxon>
    </lineage>
</organism>
<evidence type="ECO:0000256" key="8">
    <source>
        <dbReference type="ARBA" id="ARBA00023242"/>
    </source>
</evidence>
<dbReference type="GO" id="GO:0008270">
    <property type="term" value="F:zinc ion binding"/>
    <property type="evidence" value="ECO:0007669"/>
    <property type="project" value="UniProtKB-KW"/>
</dbReference>
<dbReference type="AlphaFoldDB" id="A0A2V0P7S7"/>
<gene>
    <name evidence="11" type="ORF">Rsub_08601</name>
</gene>
<name>A0A2V0P7S7_9CHLO</name>
<dbReference type="OrthoDB" id="2160351at2759"/>
<keyword evidence="5" id="KW-0863">Zinc-finger</keyword>
<evidence type="ECO:0000256" key="7">
    <source>
        <dbReference type="ARBA" id="ARBA00023187"/>
    </source>
</evidence>
<accession>A0A2V0P7S7</accession>
<dbReference type="GO" id="GO:0000398">
    <property type="term" value="P:mRNA splicing, via spliceosome"/>
    <property type="evidence" value="ECO:0007669"/>
    <property type="project" value="InterPro"/>
</dbReference>
<dbReference type="GO" id="GO:0003723">
    <property type="term" value="F:RNA binding"/>
    <property type="evidence" value="ECO:0007669"/>
    <property type="project" value="InterPro"/>
</dbReference>
<evidence type="ECO:0000313" key="12">
    <source>
        <dbReference type="Proteomes" id="UP000247498"/>
    </source>
</evidence>
<keyword evidence="9" id="KW-0175">Coiled coil</keyword>
<comment type="subcellular location">
    <subcellularLocation>
        <location evidence="1">Nucleus</location>
    </subcellularLocation>
</comment>
<dbReference type="InParanoid" id="A0A2V0P7S7"/>
<evidence type="ECO:0000256" key="9">
    <source>
        <dbReference type="SAM" id="Coils"/>
    </source>
</evidence>
<dbReference type="Pfam" id="PF11931">
    <property type="entry name" value="SF3a60_Prp9_C"/>
    <property type="match status" value="1"/>
</dbReference>